<dbReference type="CDD" id="cd00104">
    <property type="entry name" value="KAZAL_FS"/>
    <property type="match status" value="1"/>
</dbReference>
<sequence>MKKSVATLAIFCLGAFFACKTTEEQTACIDPTKINPDGICTMQYDPVCGCDNKTYGNACVANNAGVISYTKGECPTQN</sequence>
<accession>A0ABS6X6V5</accession>
<organism evidence="3 4">
    <name type="scientific">Pontibacter populi</name>
    <dbReference type="NCBI Taxonomy" id="890055"/>
    <lineage>
        <taxon>Bacteria</taxon>
        <taxon>Pseudomonadati</taxon>
        <taxon>Bacteroidota</taxon>
        <taxon>Cytophagia</taxon>
        <taxon>Cytophagales</taxon>
        <taxon>Hymenobacteraceae</taxon>
        <taxon>Pontibacter</taxon>
    </lineage>
</organism>
<dbReference type="InterPro" id="IPR002350">
    <property type="entry name" value="Kazal_dom"/>
</dbReference>
<dbReference type="RefSeq" id="WP_199108324.1">
    <property type="nucleotide sequence ID" value="NZ_JAHWXQ010000001.1"/>
</dbReference>
<dbReference type="SMART" id="SM00280">
    <property type="entry name" value="KAZAL"/>
    <property type="match status" value="1"/>
</dbReference>
<dbReference type="Proteomes" id="UP000774935">
    <property type="component" value="Unassembled WGS sequence"/>
</dbReference>
<evidence type="ECO:0000313" key="3">
    <source>
        <dbReference type="EMBL" id="MBW3363727.1"/>
    </source>
</evidence>
<feature type="chain" id="PRO_5045089702" evidence="1">
    <location>
        <begin position="19"/>
        <end position="78"/>
    </location>
</feature>
<feature type="signal peptide" evidence="1">
    <location>
        <begin position="1"/>
        <end position="18"/>
    </location>
</feature>
<evidence type="ECO:0000313" key="4">
    <source>
        <dbReference type="Proteomes" id="UP000774935"/>
    </source>
</evidence>
<evidence type="ECO:0000256" key="1">
    <source>
        <dbReference type="SAM" id="SignalP"/>
    </source>
</evidence>
<dbReference type="SUPFAM" id="SSF100895">
    <property type="entry name" value="Kazal-type serine protease inhibitors"/>
    <property type="match status" value="1"/>
</dbReference>
<dbReference type="PROSITE" id="PS51257">
    <property type="entry name" value="PROKAR_LIPOPROTEIN"/>
    <property type="match status" value="1"/>
</dbReference>
<dbReference type="InterPro" id="IPR036058">
    <property type="entry name" value="Kazal_dom_sf"/>
</dbReference>
<comment type="caution">
    <text evidence="3">The sequence shown here is derived from an EMBL/GenBank/DDBJ whole genome shotgun (WGS) entry which is preliminary data.</text>
</comment>
<name>A0ABS6X6V5_9BACT</name>
<keyword evidence="1" id="KW-0732">Signal</keyword>
<feature type="domain" description="Kazal-like" evidence="2">
    <location>
        <begin position="22"/>
        <end position="76"/>
    </location>
</feature>
<reference evidence="3 4" key="1">
    <citation type="submission" date="2021-07" db="EMBL/GenBank/DDBJ databases">
        <authorList>
            <person name="Kim M.K."/>
        </authorList>
    </citation>
    <scope>NUCLEOTIDE SEQUENCE [LARGE SCALE GENOMIC DNA]</scope>
    <source>
        <strain evidence="3 4">HLY7-15</strain>
    </source>
</reference>
<dbReference type="EMBL" id="JAHWXQ010000001">
    <property type="protein sequence ID" value="MBW3363727.1"/>
    <property type="molecule type" value="Genomic_DNA"/>
</dbReference>
<keyword evidence="4" id="KW-1185">Reference proteome</keyword>
<dbReference type="Pfam" id="PF00050">
    <property type="entry name" value="Kazal_1"/>
    <property type="match status" value="1"/>
</dbReference>
<protein>
    <submittedName>
        <fullName evidence="3">Kazal domain protein</fullName>
    </submittedName>
</protein>
<evidence type="ECO:0000259" key="2">
    <source>
        <dbReference type="PROSITE" id="PS51465"/>
    </source>
</evidence>
<dbReference type="PROSITE" id="PS51465">
    <property type="entry name" value="KAZAL_2"/>
    <property type="match status" value="1"/>
</dbReference>
<proteinExistence type="predicted"/>
<gene>
    <name evidence="3" type="ORF">KYK27_01640</name>
</gene>
<dbReference type="Gene3D" id="3.30.60.30">
    <property type="match status" value="1"/>
</dbReference>